<evidence type="ECO:0008006" key="4">
    <source>
        <dbReference type="Google" id="ProtNLM"/>
    </source>
</evidence>
<name>A0A2W5QL90_VARPD</name>
<protein>
    <recommendedName>
        <fullName evidence="4">RelB antitoxin</fullName>
    </recommendedName>
</protein>
<organism evidence="2 3">
    <name type="scientific">Variovorax paradoxus</name>
    <dbReference type="NCBI Taxonomy" id="34073"/>
    <lineage>
        <taxon>Bacteria</taxon>
        <taxon>Pseudomonadati</taxon>
        <taxon>Pseudomonadota</taxon>
        <taxon>Betaproteobacteria</taxon>
        <taxon>Burkholderiales</taxon>
        <taxon>Comamonadaceae</taxon>
        <taxon>Variovorax</taxon>
    </lineage>
</organism>
<dbReference type="EMBL" id="QFPP01000012">
    <property type="protein sequence ID" value="PZQ77704.1"/>
    <property type="molecule type" value="Genomic_DNA"/>
</dbReference>
<evidence type="ECO:0000256" key="1">
    <source>
        <dbReference type="SAM" id="MobiDB-lite"/>
    </source>
</evidence>
<feature type="compositionally biased region" description="Basic and acidic residues" evidence="1">
    <location>
        <begin position="143"/>
        <end position="160"/>
    </location>
</feature>
<feature type="region of interest" description="Disordered" evidence="1">
    <location>
        <begin position="143"/>
        <end position="166"/>
    </location>
</feature>
<accession>A0A2W5QL90</accession>
<dbReference type="AlphaFoldDB" id="A0A2W5QL90"/>
<sequence>MDAHHLRIRIERDIADKAMAMARERGLELADVMRMWLTKAVLTGDFAIDLNQPAPAPAGETRAFFAYDESPWAPLKEVLDGELALALVNQFVANQTIEIERLMDINPPDTARIRELRRQRDVARQVLSTFDPEDPDATRTVIERFAAKRPPLQDRTRRASDDEETS</sequence>
<proteinExistence type="predicted"/>
<comment type="caution">
    <text evidence="2">The sequence shown here is derived from an EMBL/GenBank/DDBJ whole genome shotgun (WGS) entry which is preliminary data.</text>
</comment>
<gene>
    <name evidence="2" type="ORF">DI563_02880</name>
</gene>
<evidence type="ECO:0000313" key="2">
    <source>
        <dbReference type="EMBL" id="PZQ77704.1"/>
    </source>
</evidence>
<evidence type="ECO:0000313" key="3">
    <source>
        <dbReference type="Proteomes" id="UP000249135"/>
    </source>
</evidence>
<dbReference type="Proteomes" id="UP000249135">
    <property type="component" value="Unassembled WGS sequence"/>
</dbReference>
<reference evidence="2 3" key="1">
    <citation type="submission" date="2017-08" db="EMBL/GenBank/DDBJ databases">
        <title>Infants hospitalized years apart are colonized by the same room-sourced microbial strains.</title>
        <authorList>
            <person name="Brooks B."/>
            <person name="Olm M.R."/>
            <person name="Firek B.A."/>
            <person name="Baker R."/>
            <person name="Thomas B.C."/>
            <person name="Morowitz M.J."/>
            <person name="Banfield J.F."/>
        </authorList>
    </citation>
    <scope>NUCLEOTIDE SEQUENCE [LARGE SCALE GENOMIC DNA]</scope>
    <source>
        <strain evidence="2">S2_005_003_R2_41</strain>
    </source>
</reference>